<name>D7CTJ2_TRURR</name>
<organism evidence="3 4">
    <name type="scientific">Truepera radiovictrix (strain DSM 17093 / CIP 108686 / LMG 22925 / RQ-24)</name>
    <dbReference type="NCBI Taxonomy" id="649638"/>
    <lineage>
        <taxon>Bacteria</taxon>
        <taxon>Thermotogati</taxon>
        <taxon>Deinococcota</taxon>
        <taxon>Deinococci</taxon>
        <taxon>Trueperales</taxon>
        <taxon>Trueperaceae</taxon>
        <taxon>Truepera</taxon>
    </lineage>
</organism>
<keyword evidence="1" id="KW-0812">Transmembrane</keyword>
<dbReference type="KEGG" id="tra:Trad_0713"/>
<dbReference type="HOGENOM" id="CLU_091705_7_4_0"/>
<dbReference type="STRING" id="649638.Trad_0713"/>
<dbReference type="AlphaFoldDB" id="D7CTJ2"/>
<protein>
    <submittedName>
        <fullName evidence="3">Pilin, type IV, putative</fullName>
    </submittedName>
</protein>
<gene>
    <name evidence="3" type="ordered locus">Trad_0713</name>
</gene>
<proteinExistence type="predicted"/>
<reference evidence="4" key="1">
    <citation type="submission" date="2010-05" db="EMBL/GenBank/DDBJ databases">
        <title>The complete genome of Truepera radiovictris DSM 17093.</title>
        <authorList>
            <consortium name="US DOE Joint Genome Institute (JGI-PGF)"/>
            <person name="Lucas S."/>
            <person name="Copeland A."/>
            <person name="Lapidus A."/>
            <person name="Glavina del Rio T."/>
            <person name="Dalin E."/>
            <person name="Tice H."/>
            <person name="Bruce D."/>
            <person name="Goodwin L."/>
            <person name="Pitluck S."/>
            <person name="Kyrpides N."/>
            <person name="Mavromatis K."/>
            <person name="Ovchinnikova G."/>
            <person name="Munk A.C."/>
            <person name="Detter J.C."/>
            <person name="Han C."/>
            <person name="Tapia R."/>
            <person name="Land M."/>
            <person name="Hauser L."/>
            <person name="Markowitz V."/>
            <person name="Cheng J.-F."/>
            <person name="Hugenholtz P."/>
            <person name="Woyke T."/>
            <person name="Wu D."/>
            <person name="Tindall B."/>
            <person name="Pomrenke H.G."/>
            <person name="Brambilla E."/>
            <person name="Klenk H.-P."/>
            <person name="Eisen J.A."/>
        </authorList>
    </citation>
    <scope>NUCLEOTIDE SEQUENCE [LARGE SCALE GENOMIC DNA]</scope>
    <source>
        <strain evidence="4">DSM 17093 / CIP 108686 / LMG 22925 / RQ-24</strain>
    </source>
</reference>
<dbReference type="InterPro" id="IPR041050">
    <property type="entry name" value="PilA4"/>
</dbReference>
<evidence type="ECO:0000259" key="2">
    <source>
        <dbReference type="Pfam" id="PF18682"/>
    </source>
</evidence>
<dbReference type="eggNOG" id="COG2165">
    <property type="taxonomic scope" value="Bacteria"/>
</dbReference>
<dbReference type="Gene3D" id="3.30.1300.70">
    <property type="match status" value="1"/>
</dbReference>
<evidence type="ECO:0000313" key="4">
    <source>
        <dbReference type="Proteomes" id="UP000000379"/>
    </source>
</evidence>
<dbReference type="SUPFAM" id="SSF54523">
    <property type="entry name" value="Pili subunits"/>
    <property type="match status" value="1"/>
</dbReference>
<accession>D7CTJ2</accession>
<feature type="domain" description="Pilin A4" evidence="2">
    <location>
        <begin position="40"/>
        <end position="120"/>
    </location>
</feature>
<dbReference type="RefSeq" id="WP_013177221.1">
    <property type="nucleotide sequence ID" value="NC_014221.1"/>
</dbReference>
<feature type="transmembrane region" description="Helical" evidence="1">
    <location>
        <begin position="6"/>
        <end position="28"/>
    </location>
</feature>
<dbReference type="EMBL" id="CP002049">
    <property type="protein sequence ID" value="ADI13849.1"/>
    <property type="molecule type" value="Genomic_DNA"/>
</dbReference>
<sequence length="123" mass="13145">MTVFRTGGYSLIDALMVVFIVGLLTAILTPNLRRAVATANDAATKAYIHHVIKGVEAERDIATMTLPAAKTCAALAHLRADPLSVASCVYDPDVANETYTISATSVTGKRFYYNGAEVVQLEP</sequence>
<dbReference type="Proteomes" id="UP000000379">
    <property type="component" value="Chromosome"/>
</dbReference>
<keyword evidence="1" id="KW-1133">Transmembrane helix</keyword>
<evidence type="ECO:0000313" key="3">
    <source>
        <dbReference type="EMBL" id="ADI13849.1"/>
    </source>
</evidence>
<reference evidence="3 4" key="2">
    <citation type="journal article" date="2011" name="Stand. Genomic Sci.">
        <title>Complete genome sequence of Truepera radiovictrix type strain (RQ-24).</title>
        <authorList>
            <person name="Ivanova N."/>
            <person name="Rohde C."/>
            <person name="Munk C."/>
            <person name="Nolan M."/>
            <person name="Lucas S."/>
            <person name="Del Rio T.G."/>
            <person name="Tice H."/>
            <person name="Deshpande S."/>
            <person name="Cheng J.F."/>
            <person name="Tapia R."/>
            <person name="Han C."/>
            <person name="Goodwin L."/>
            <person name="Pitluck S."/>
            <person name="Liolios K."/>
            <person name="Mavromatis K."/>
            <person name="Mikhailova N."/>
            <person name="Pati A."/>
            <person name="Chen A."/>
            <person name="Palaniappan K."/>
            <person name="Land M."/>
            <person name="Hauser L."/>
            <person name="Chang Y.J."/>
            <person name="Jeffries C.D."/>
            <person name="Brambilla E."/>
            <person name="Rohde M."/>
            <person name="Goker M."/>
            <person name="Tindall B.J."/>
            <person name="Woyke T."/>
            <person name="Bristow J."/>
            <person name="Eisen J.A."/>
            <person name="Markowitz V."/>
            <person name="Hugenholtz P."/>
            <person name="Kyrpides N.C."/>
            <person name="Klenk H.P."/>
            <person name="Lapidus A."/>
        </authorList>
    </citation>
    <scope>NUCLEOTIDE SEQUENCE [LARGE SCALE GENOMIC DNA]</scope>
    <source>
        <strain evidence="4">DSM 17093 / CIP 108686 / LMG 22925 / RQ-24</strain>
    </source>
</reference>
<evidence type="ECO:0000256" key="1">
    <source>
        <dbReference type="SAM" id="Phobius"/>
    </source>
</evidence>
<dbReference type="Pfam" id="PF18682">
    <property type="entry name" value="PilA4"/>
    <property type="match status" value="1"/>
</dbReference>
<keyword evidence="4" id="KW-1185">Reference proteome</keyword>
<dbReference type="InterPro" id="IPR045584">
    <property type="entry name" value="Pilin-like"/>
</dbReference>
<keyword evidence="1" id="KW-0472">Membrane</keyword>